<reference evidence="2 3" key="1">
    <citation type="submission" date="2024-07" db="EMBL/GenBank/DDBJ databases">
        <title>The genome sequence of type strain Sediminicola luteus GDMCC 1.2596T.</title>
        <authorList>
            <person name="Liu Y."/>
        </authorList>
    </citation>
    <scope>NUCLEOTIDE SEQUENCE [LARGE SCALE GENOMIC DNA]</scope>
    <source>
        <strain evidence="2 3">GDMCC 1.2596</strain>
    </source>
</reference>
<dbReference type="EMBL" id="JBEWYP010000001">
    <property type="protein sequence ID" value="MET7027920.1"/>
    <property type="molecule type" value="Genomic_DNA"/>
</dbReference>
<protein>
    <submittedName>
        <fullName evidence="2">Uncharacterized protein</fullName>
    </submittedName>
</protein>
<keyword evidence="1" id="KW-0812">Transmembrane</keyword>
<evidence type="ECO:0000256" key="1">
    <source>
        <dbReference type="SAM" id="Phobius"/>
    </source>
</evidence>
<feature type="transmembrane region" description="Helical" evidence="1">
    <location>
        <begin position="12"/>
        <end position="29"/>
    </location>
</feature>
<dbReference type="InterPro" id="IPR029062">
    <property type="entry name" value="Class_I_gatase-like"/>
</dbReference>
<dbReference type="SUPFAM" id="SSF52317">
    <property type="entry name" value="Class I glutamine amidotransferase-like"/>
    <property type="match status" value="1"/>
</dbReference>
<feature type="transmembrane region" description="Helical" evidence="1">
    <location>
        <begin position="559"/>
        <end position="577"/>
    </location>
</feature>
<keyword evidence="1" id="KW-0472">Membrane</keyword>
<dbReference type="RefSeq" id="WP_354616800.1">
    <property type="nucleotide sequence ID" value="NZ_JBEWYP010000001.1"/>
</dbReference>
<name>A0ABV2TSS4_9FLAO</name>
<keyword evidence="3" id="KW-1185">Reference proteome</keyword>
<feature type="transmembrane region" description="Helical" evidence="1">
    <location>
        <begin position="41"/>
        <end position="59"/>
    </location>
</feature>
<evidence type="ECO:0000313" key="3">
    <source>
        <dbReference type="Proteomes" id="UP001549773"/>
    </source>
</evidence>
<accession>A0ABV2TSS4</accession>
<sequence length="584" mass="67517">MINHINFLNEEYFWPLVFGGFLLWGLFIWKEWSPVLKLRFYVNVLIGFLVVGSVIMVALRPITENNSSSNLGMILTRGYEQKQVDSLKKAHKKIKIIPYKINQPLGRTLDSVGTLYILGEGLQPFDFWQLDKVPAQIIEGYKPLGITKLNYNSDVIVGDELAVKGSYSNGKKGNRLVLSNPRGVGIDSVELSGLVQENFKLTMNPKVVGKFKYTLVEKDSLGTIISSEPLPLNIEDRSSLNILILNKFPTFETKYLKNYLAEIGHEVTVRSQITTNKYKFEYFNTERLPFYSFTEDNLEKYDLLIIDSESYVGLSRNNLSTIHKSIRNSGLGLFIQPEAIFFKLGPERSGFSFFPSKTIKLEVEFSPKVVMDKYPYEFKMGYGLEKIHHYNNNTVTAYRRMESGRLGTTLLQNTYQLILKGHKEVYEQLWTKTISNLAKREYVQTEWMNNSGFAYQNQPFYAAIRTSIKNPVVLDLEGIEIPIQQDVHIASKWYATTFPTKIGWNQLHVKNDSLSTYDYYVMDTLNWKSLTAFNTRKENQRHFSGSSENQKKVKFLQPINQFWFFLIFVVGMGYLWLEPKLFSK</sequence>
<keyword evidence="1" id="KW-1133">Transmembrane helix</keyword>
<organism evidence="2 3">
    <name type="scientific">Sediminicola luteus</name>
    <dbReference type="NCBI Taxonomy" id="319238"/>
    <lineage>
        <taxon>Bacteria</taxon>
        <taxon>Pseudomonadati</taxon>
        <taxon>Bacteroidota</taxon>
        <taxon>Flavobacteriia</taxon>
        <taxon>Flavobacteriales</taxon>
        <taxon>Flavobacteriaceae</taxon>
        <taxon>Sediminicola</taxon>
    </lineage>
</organism>
<gene>
    <name evidence="2" type="ORF">ABXZ32_00845</name>
</gene>
<proteinExistence type="predicted"/>
<evidence type="ECO:0000313" key="2">
    <source>
        <dbReference type="EMBL" id="MET7027920.1"/>
    </source>
</evidence>
<comment type="caution">
    <text evidence="2">The sequence shown here is derived from an EMBL/GenBank/DDBJ whole genome shotgun (WGS) entry which is preliminary data.</text>
</comment>
<dbReference type="Proteomes" id="UP001549773">
    <property type="component" value="Unassembled WGS sequence"/>
</dbReference>